<keyword evidence="1" id="KW-0808">Transferase</keyword>
<dbReference type="RefSeq" id="WP_103081454.1">
    <property type="nucleotide sequence ID" value="NZ_CP021850.1"/>
</dbReference>
<feature type="domain" description="Methyltransferase type 11" evidence="2">
    <location>
        <begin position="44"/>
        <end position="139"/>
    </location>
</feature>
<evidence type="ECO:0000256" key="1">
    <source>
        <dbReference type="ARBA" id="ARBA00022679"/>
    </source>
</evidence>
<dbReference type="PANTHER" id="PTHR44068">
    <property type="entry name" value="ZGC:194242"/>
    <property type="match status" value="1"/>
</dbReference>
<evidence type="ECO:0000313" key="4">
    <source>
        <dbReference type="Proteomes" id="UP000236151"/>
    </source>
</evidence>
<dbReference type="GO" id="GO:0008757">
    <property type="term" value="F:S-adenosylmethionine-dependent methyltransferase activity"/>
    <property type="evidence" value="ECO:0007669"/>
    <property type="project" value="InterPro"/>
</dbReference>
<evidence type="ECO:0000259" key="2">
    <source>
        <dbReference type="Pfam" id="PF08241"/>
    </source>
</evidence>
<reference evidence="3 4" key="1">
    <citation type="submission" date="2017-06" db="EMBL/GenBank/DDBJ databases">
        <title>Investigating the central metabolism of Clostridium thermosuccinogenes.</title>
        <authorList>
            <person name="Koendjbiharie J.G."/>
            <person name="van Kranenburg R."/>
        </authorList>
    </citation>
    <scope>NUCLEOTIDE SEQUENCE [LARGE SCALE GENOMIC DNA]</scope>
    <source>
        <strain evidence="3 4">DSM 5806</strain>
    </source>
</reference>
<evidence type="ECO:0000313" key="3">
    <source>
        <dbReference type="EMBL" id="PNT99270.1"/>
    </source>
</evidence>
<dbReference type="CDD" id="cd02440">
    <property type="entry name" value="AdoMet_MTases"/>
    <property type="match status" value="1"/>
</dbReference>
<accession>A0A2K2FKI6</accession>
<gene>
    <name evidence="3" type="ORF">CDQ84_09280</name>
</gene>
<dbReference type="KEGG" id="cthd:CDO33_02045"/>
<organism evidence="3 4">
    <name type="scientific">Clostridium thermosuccinogenes</name>
    <dbReference type="NCBI Taxonomy" id="84032"/>
    <lineage>
        <taxon>Bacteria</taxon>
        <taxon>Bacillati</taxon>
        <taxon>Bacillota</taxon>
        <taxon>Clostridia</taxon>
        <taxon>Eubacteriales</taxon>
        <taxon>Clostridiaceae</taxon>
        <taxon>Clostridium</taxon>
    </lineage>
</organism>
<proteinExistence type="predicted"/>
<dbReference type="SUPFAM" id="SSF53335">
    <property type="entry name" value="S-adenosyl-L-methionine-dependent methyltransferases"/>
    <property type="match status" value="1"/>
</dbReference>
<dbReference type="InterPro" id="IPR013216">
    <property type="entry name" value="Methyltransf_11"/>
</dbReference>
<dbReference type="Pfam" id="PF08241">
    <property type="entry name" value="Methyltransf_11"/>
    <property type="match status" value="1"/>
</dbReference>
<dbReference type="Gene3D" id="3.40.50.150">
    <property type="entry name" value="Vaccinia Virus protein VP39"/>
    <property type="match status" value="1"/>
</dbReference>
<dbReference type="OrthoDB" id="5522265at2"/>
<dbReference type="EMBL" id="NIOJ01000020">
    <property type="protein sequence ID" value="PNT99270.1"/>
    <property type="molecule type" value="Genomic_DNA"/>
</dbReference>
<dbReference type="AlphaFoldDB" id="A0A2K2FKI6"/>
<keyword evidence="4" id="KW-1185">Reference proteome</keyword>
<protein>
    <recommendedName>
        <fullName evidence="2">Methyltransferase type 11 domain-containing protein</fullName>
    </recommendedName>
</protein>
<dbReference type="PANTHER" id="PTHR44068:SF11">
    <property type="entry name" value="GERANYL DIPHOSPHATE 2-C-METHYLTRANSFERASE"/>
    <property type="match status" value="1"/>
</dbReference>
<comment type="caution">
    <text evidence="3">The sequence shown here is derived from an EMBL/GenBank/DDBJ whole genome shotgun (WGS) entry which is preliminary data.</text>
</comment>
<dbReference type="InterPro" id="IPR029063">
    <property type="entry name" value="SAM-dependent_MTases_sf"/>
</dbReference>
<name>A0A2K2FKI6_9CLOT</name>
<sequence length="295" mass="33299">MNNVWSQYVQTTEELYRSREMRFNDSNAALWLKAIGVKSGQNILEVGCAGGVFCHKIKKYVPDVKITGLDLDTGHIEYAKAKTAELGLDCEFVNGDATAMPFADNTFDLCYSHTVAEHIPHKPFFGEQYRVLKPGGKIVDLSVRTRLELRNIHEYGGSDEEKALLEKAWSNAGDFDKEHNIGAFEMDEHEYPKELEKAGFHDVNVDFLTVVDYAPDNASVSDDIAIKQINSIRIGCLACAQKAFNRVPDALTEHEKSRLINLINERFDKRIKQYNDGEKLWDFSTSTILVVSGKK</sequence>
<dbReference type="Proteomes" id="UP000236151">
    <property type="component" value="Unassembled WGS sequence"/>
</dbReference>
<dbReference type="InterPro" id="IPR050447">
    <property type="entry name" value="Erg6_SMT_methyltransf"/>
</dbReference>